<dbReference type="InterPro" id="IPR005495">
    <property type="entry name" value="LptG/LptF_permease"/>
</dbReference>
<evidence type="ECO:0000256" key="2">
    <source>
        <dbReference type="ARBA" id="ARBA00004429"/>
    </source>
</evidence>
<protein>
    <recommendedName>
        <fullName evidence="4">Lipopolysaccharide export system permease protein LptF</fullName>
    </recommendedName>
</protein>
<dbReference type="EMBL" id="BMFO01000002">
    <property type="protein sequence ID" value="GGF89732.1"/>
    <property type="molecule type" value="Genomic_DNA"/>
</dbReference>
<evidence type="ECO:0000313" key="14">
    <source>
        <dbReference type="Proteomes" id="UP000632858"/>
    </source>
</evidence>
<sequence>MSLIDRYLFRQFSQLVAAVLLVLFLISVGGFLTDLIAEISRGKVPATLMLQLLVLRMPRFLSFVMPLALFIGLMMAIARLYADSEMAVLASVGVGSRSLWRPVALVAAPLVLMIAFASLWLVPWTAQKAKNMVEEANRSFLVSGLEPGRFVDLPGNSGILFVTELSRDGREFGNLFVQRENGGRLDIITAGKGELRLAGGARVLRLENGTRIEGELGRRDFRKVQFAVNEIRVPEPGVSKPSNKLDAAGTLSLIRRGDAAAMAELHWRIALPLFAGILALLAIPLARSEPRQPQYGLVLFAVMAYLLGMLSLLAGTYLIGEGRIPAFFGLWWVILPFAALAAWLFRRDGRLKPVPETAA</sequence>
<evidence type="ECO:0000256" key="6">
    <source>
        <dbReference type="ARBA" id="ARBA00022475"/>
    </source>
</evidence>
<evidence type="ECO:0000256" key="9">
    <source>
        <dbReference type="ARBA" id="ARBA00022989"/>
    </source>
</evidence>
<comment type="subunit">
    <text evidence="11">Component of the lipopolysaccharide transport and assembly complex. The LptBFG transporter is composed of two ATP-binding proteins (LptB) and two transmembrane proteins (LptF and LptG).</text>
</comment>
<keyword evidence="9 12" id="KW-1133">Transmembrane helix</keyword>
<feature type="transmembrane region" description="Helical" evidence="12">
    <location>
        <begin position="265"/>
        <end position="285"/>
    </location>
</feature>
<evidence type="ECO:0000256" key="7">
    <source>
        <dbReference type="ARBA" id="ARBA00022519"/>
    </source>
</evidence>
<proteinExistence type="inferred from homology"/>
<feature type="transmembrane region" description="Helical" evidence="12">
    <location>
        <begin position="60"/>
        <end position="82"/>
    </location>
</feature>
<gene>
    <name evidence="13" type="ORF">GCM10010960_09460</name>
</gene>
<keyword evidence="7" id="KW-0997">Cell inner membrane</keyword>
<evidence type="ECO:0000256" key="8">
    <source>
        <dbReference type="ARBA" id="ARBA00022692"/>
    </source>
</evidence>
<keyword evidence="5" id="KW-0813">Transport</keyword>
<comment type="similarity">
    <text evidence="3">Belongs to the LptF/LptG family.</text>
</comment>
<dbReference type="GO" id="GO:0055085">
    <property type="term" value="P:transmembrane transport"/>
    <property type="evidence" value="ECO:0007669"/>
    <property type="project" value="InterPro"/>
</dbReference>
<evidence type="ECO:0000256" key="12">
    <source>
        <dbReference type="SAM" id="Phobius"/>
    </source>
</evidence>
<comment type="function">
    <text evidence="1">Part of the ABC transporter complex LptBFG involved in the translocation of lipopolysaccharide (LPS) from the inner membrane to the outer membrane.</text>
</comment>
<feature type="transmembrane region" description="Helical" evidence="12">
    <location>
        <begin position="326"/>
        <end position="345"/>
    </location>
</feature>
<keyword evidence="6" id="KW-1003">Cell membrane</keyword>
<dbReference type="RefSeq" id="WP_188448332.1">
    <property type="nucleotide sequence ID" value="NZ_BMFO01000002.1"/>
</dbReference>
<reference evidence="13" key="2">
    <citation type="submission" date="2020-09" db="EMBL/GenBank/DDBJ databases">
        <authorList>
            <person name="Sun Q."/>
            <person name="Zhou Y."/>
        </authorList>
    </citation>
    <scope>NUCLEOTIDE SEQUENCE</scope>
    <source>
        <strain evidence="13">CGMCC 1.12726</strain>
    </source>
</reference>
<dbReference type="InterPro" id="IPR030922">
    <property type="entry name" value="LptF"/>
</dbReference>
<evidence type="ECO:0000256" key="4">
    <source>
        <dbReference type="ARBA" id="ARBA00014213"/>
    </source>
</evidence>
<organism evidence="13 14">
    <name type="scientific">Arenimonas maotaiensis</name>
    <dbReference type="NCBI Taxonomy" id="1446479"/>
    <lineage>
        <taxon>Bacteria</taxon>
        <taxon>Pseudomonadati</taxon>
        <taxon>Pseudomonadota</taxon>
        <taxon>Gammaproteobacteria</taxon>
        <taxon>Lysobacterales</taxon>
        <taxon>Lysobacteraceae</taxon>
        <taxon>Arenimonas</taxon>
    </lineage>
</organism>
<evidence type="ECO:0000313" key="13">
    <source>
        <dbReference type="EMBL" id="GGF89732.1"/>
    </source>
</evidence>
<evidence type="ECO:0000256" key="11">
    <source>
        <dbReference type="ARBA" id="ARBA00026081"/>
    </source>
</evidence>
<evidence type="ECO:0000256" key="3">
    <source>
        <dbReference type="ARBA" id="ARBA00007725"/>
    </source>
</evidence>
<dbReference type="GO" id="GO:0043190">
    <property type="term" value="C:ATP-binding cassette (ABC) transporter complex"/>
    <property type="evidence" value="ECO:0007669"/>
    <property type="project" value="InterPro"/>
</dbReference>
<comment type="caution">
    <text evidence="13">The sequence shown here is derived from an EMBL/GenBank/DDBJ whole genome shotgun (WGS) entry which is preliminary data.</text>
</comment>
<feature type="transmembrane region" description="Helical" evidence="12">
    <location>
        <begin position="12"/>
        <end position="39"/>
    </location>
</feature>
<name>A0A917CIT2_9GAMM</name>
<keyword evidence="10 12" id="KW-0472">Membrane</keyword>
<dbReference type="GO" id="GO:0015920">
    <property type="term" value="P:lipopolysaccharide transport"/>
    <property type="evidence" value="ECO:0007669"/>
    <property type="project" value="TreeGrafter"/>
</dbReference>
<dbReference type="NCBIfam" id="TIGR04407">
    <property type="entry name" value="LptF_YjgP"/>
    <property type="match status" value="1"/>
</dbReference>
<feature type="transmembrane region" description="Helical" evidence="12">
    <location>
        <begin position="297"/>
        <end position="319"/>
    </location>
</feature>
<feature type="transmembrane region" description="Helical" evidence="12">
    <location>
        <begin position="102"/>
        <end position="122"/>
    </location>
</feature>
<reference evidence="13" key="1">
    <citation type="journal article" date="2014" name="Int. J. Syst. Evol. Microbiol.">
        <title>Complete genome sequence of Corynebacterium casei LMG S-19264T (=DSM 44701T), isolated from a smear-ripened cheese.</title>
        <authorList>
            <consortium name="US DOE Joint Genome Institute (JGI-PGF)"/>
            <person name="Walter F."/>
            <person name="Albersmeier A."/>
            <person name="Kalinowski J."/>
            <person name="Ruckert C."/>
        </authorList>
    </citation>
    <scope>NUCLEOTIDE SEQUENCE</scope>
    <source>
        <strain evidence="13">CGMCC 1.12726</strain>
    </source>
</reference>
<dbReference type="PANTHER" id="PTHR33529:SF7">
    <property type="entry name" value="LIPOPOLYSACCHARIDE EXPORT SYSTEM PERMEASE PROTEIN LPTF"/>
    <property type="match status" value="1"/>
</dbReference>
<keyword evidence="14" id="KW-1185">Reference proteome</keyword>
<keyword evidence="8 12" id="KW-0812">Transmembrane</keyword>
<dbReference type="PANTHER" id="PTHR33529">
    <property type="entry name" value="SLR0882 PROTEIN-RELATED"/>
    <property type="match status" value="1"/>
</dbReference>
<dbReference type="Proteomes" id="UP000632858">
    <property type="component" value="Unassembled WGS sequence"/>
</dbReference>
<evidence type="ECO:0000256" key="10">
    <source>
        <dbReference type="ARBA" id="ARBA00023136"/>
    </source>
</evidence>
<dbReference type="AlphaFoldDB" id="A0A917CIT2"/>
<comment type="subcellular location">
    <subcellularLocation>
        <location evidence="2">Cell inner membrane</location>
        <topology evidence="2">Multi-pass membrane protein</topology>
    </subcellularLocation>
</comment>
<evidence type="ECO:0000256" key="1">
    <source>
        <dbReference type="ARBA" id="ARBA00002265"/>
    </source>
</evidence>
<evidence type="ECO:0000256" key="5">
    <source>
        <dbReference type="ARBA" id="ARBA00022448"/>
    </source>
</evidence>
<dbReference type="Pfam" id="PF03739">
    <property type="entry name" value="LptF_LptG"/>
    <property type="match status" value="1"/>
</dbReference>
<accession>A0A917CIT2</accession>